<dbReference type="WBParaSite" id="SSLN_0001855501-mRNA-1">
    <property type="protein sequence ID" value="SSLN_0001855501-mRNA-1"/>
    <property type="gene ID" value="SSLN_0001855501"/>
</dbReference>
<feature type="region of interest" description="Disordered" evidence="1">
    <location>
        <begin position="38"/>
        <end position="67"/>
    </location>
</feature>
<protein>
    <submittedName>
        <fullName evidence="2 4">Uncharacterized protein</fullName>
    </submittedName>
</protein>
<proteinExistence type="predicted"/>
<evidence type="ECO:0000256" key="1">
    <source>
        <dbReference type="SAM" id="MobiDB-lite"/>
    </source>
</evidence>
<organism evidence="4">
    <name type="scientific">Schistocephalus solidus</name>
    <name type="common">Tapeworm</name>
    <dbReference type="NCBI Taxonomy" id="70667"/>
    <lineage>
        <taxon>Eukaryota</taxon>
        <taxon>Metazoa</taxon>
        <taxon>Spiralia</taxon>
        <taxon>Lophotrochozoa</taxon>
        <taxon>Platyhelminthes</taxon>
        <taxon>Cestoda</taxon>
        <taxon>Eucestoda</taxon>
        <taxon>Diphyllobothriidea</taxon>
        <taxon>Diphyllobothriidae</taxon>
        <taxon>Schistocephalus</taxon>
    </lineage>
</organism>
<dbReference type="Proteomes" id="UP000275846">
    <property type="component" value="Unassembled WGS sequence"/>
</dbReference>
<evidence type="ECO:0000313" key="4">
    <source>
        <dbReference type="WBParaSite" id="SSLN_0001855501-mRNA-1"/>
    </source>
</evidence>
<dbReference type="EMBL" id="UYSU01043263">
    <property type="protein sequence ID" value="VDM04265.1"/>
    <property type="molecule type" value="Genomic_DNA"/>
</dbReference>
<name>A0A183TN31_SCHSO</name>
<evidence type="ECO:0000313" key="3">
    <source>
        <dbReference type="Proteomes" id="UP000275846"/>
    </source>
</evidence>
<evidence type="ECO:0000313" key="2">
    <source>
        <dbReference type="EMBL" id="VDM04265.1"/>
    </source>
</evidence>
<accession>A0A183TN31</accession>
<dbReference type="AlphaFoldDB" id="A0A183TN31"/>
<gene>
    <name evidence="2" type="ORF">SSLN_LOCUS17879</name>
</gene>
<sequence length="89" mass="9955">MRPPSEMVSCLMREWVHWLTIRRTHLRVPQHDLAPITHTPGFTIAGDMKNPSPPDSQSSGQPLDTQDIPCADGVVWCKRQIGSLPSHGF</sequence>
<reference evidence="4" key="1">
    <citation type="submission" date="2016-06" db="UniProtKB">
        <authorList>
            <consortium name="WormBaseParasite"/>
        </authorList>
    </citation>
    <scope>IDENTIFICATION</scope>
</reference>
<keyword evidence="3" id="KW-1185">Reference proteome</keyword>
<reference evidence="2 3" key="2">
    <citation type="submission" date="2018-11" db="EMBL/GenBank/DDBJ databases">
        <authorList>
            <consortium name="Pathogen Informatics"/>
        </authorList>
    </citation>
    <scope>NUCLEOTIDE SEQUENCE [LARGE SCALE GENOMIC DNA]</scope>
    <source>
        <strain evidence="2 3">NST_G2</strain>
    </source>
</reference>